<keyword evidence="5 8" id="KW-0573">Peptidoglycan synthesis</keyword>
<keyword evidence="3 8" id="KW-0812">Transmembrane</keyword>
<sequence length="571" mass="63275">MLAFYRMFLLRIRDKIQDFFAARQVDILSAAMVLAASVLVSRILGLVRDRVLAHYFSGEEISLYFAAFRIPDTLFEILVFGTLSAAFIPTFISYLSRGRQKEAWTIAGIVMNLSLAAFVVLAAVVFFFADSLSKFLAPGFSPSEISLMAQLTKILLLVQGFFVLSFFLNGVLKSYQRFLIPAISPIFYNLGIIAGVVFLTPAAGIFAPAWGAVLGALLHFILPLPFAIRFGFRPNFSFDFSHPGVSKILRLAAPRAIELIALQILKASDLFFASLISTASYAYLTFAQHLEMIPVSLFGLSMAEASLPALSYKRGKNDFKRTFFLSFRQILFLTLPIAAAFIVLRIPLVRLAFGAARFTWDSTVLTGYTLSVFAIGILGQALTLYFVRAFYALGNTTIPVTIGVADAFFNVALSAYFVLILKLPVWGLALAFAIAALIQALVLGVILARWLKFSLIEFLAPLLRIGLAAFASGSVMYLLLKILDRSAWDKQFLFLGKLALPERWEIFVLDTRYTVNLLILTVVVALVGFVVYFAACRLFGVKELAIFDQIWNRLPRLGKAHAPAQISEDEH</sequence>
<comment type="caution">
    <text evidence="9">The sequence shown here is derived from an EMBL/GenBank/DDBJ whole genome shotgun (WGS) entry which is preliminary data.</text>
</comment>
<dbReference type="InterPro" id="IPR051050">
    <property type="entry name" value="Lipid_II_flippase_MurJ/MviN"/>
</dbReference>
<dbReference type="UniPathway" id="UPA00219"/>
<dbReference type="STRING" id="1802619.A2797_02345"/>
<keyword evidence="4 8" id="KW-0133">Cell shape</keyword>
<dbReference type="GO" id="GO:0009252">
    <property type="term" value="P:peptidoglycan biosynthetic process"/>
    <property type="evidence" value="ECO:0007669"/>
    <property type="project" value="UniProtKB-UniRule"/>
</dbReference>
<evidence type="ECO:0000256" key="4">
    <source>
        <dbReference type="ARBA" id="ARBA00022960"/>
    </source>
</evidence>
<dbReference type="AlphaFoldDB" id="A0A1F4VBR6"/>
<evidence type="ECO:0000256" key="5">
    <source>
        <dbReference type="ARBA" id="ARBA00022984"/>
    </source>
</evidence>
<dbReference type="EMBL" id="MEVC01000019">
    <property type="protein sequence ID" value="OGC54701.1"/>
    <property type="molecule type" value="Genomic_DNA"/>
</dbReference>
<dbReference type="Proteomes" id="UP000179005">
    <property type="component" value="Unassembled WGS sequence"/>
</dbReference>
<keyword evidence="2 8" id="KW-1003">Cell membrane</keyword>
<comment type="subcellular location">
    <subcellularLocation>
        <location evidence="1 8">Cell membrane</location>
        <topology evidence="1 8">Multi-pass membrane protein</topology>
    </subcellularLocation>
</comment>
<feature type="transmembrane region" description="Helical" evidence="8">
    <location>
        <begin position="178"/>
        <end position="199"/>
    </location>
</feature>
<feature type="transmembrane region" description="Helical" evidence="8">
    <location>
        <begin position="513"/>
        <end position="535"/>
    </location>
</feature>
<feature type="transmembrane region" description="Helical" evidence="8">
    <location>
        <begin position="462"/>
        <end position="480"/>
    </location>
</feature>
<evidence type="ECO:0000256" key="2">
    <source>
        <dbReference type="ARBA" id="ARBA00022475"/>
    </source>
</evidence>
<dbReference type="PRINTS" id="PR01806">
    <property type="entry name" value="VIRFACTRMVIN"/>
</dbReference>
<keyword evidence="6 8" id="KW-1133">Transmembrane helix</keyword>
<evidence type="ECO:0000313" key="9">
    <source>
        <dbReference type="EMBL" id="OGC54701.1"/>
    </source>
</evidence>
<comment type="similarity">
    <text evidence="8">Belongs to the MurJ/MviN family.</text>
</comment>
<accession>A0A1F4VBR6</accession>
<name>A0A1F4VBR6_UNCKA</name>
<feature type="transmembrane region" description="Helical" evidence="8">
    <location>
        <begin position="149"/>
        <end position="171"/>
    </location>
</feature>
<evidence type="ECO:0000256" key="3">
    <source>
        <dbReference type="ARBA" id="ARBA00022692"/>
    </source>
</evidence>
<dbReference type="HAMAP" id="MF_02078">
    <property type="entry name" value="MurJ_MviN"/>
    <property type="match status" value="1"/>
</dbReference>
<feature type="transmembrane region" description="Helical" evidence="8">
    <location>
        <begin position="77"/>
        <end position="96"/>
    </location>
</feature>
<evidence type="ECO:0000256" key="7">
    <source>
        <dbReference type="ARBA" id="ARBA00023136"/>
    </source>
</evidence>
<dbReference type="CDD" id="cd13123">
    <property type="entry name" value="MATE_MurJ_like"/>
    <property type="match status" value="1"/>
</dbReference>
<dbReference type="PANTHER" id="PTHR47019:SF1">
    <property type="entry name" value="LIPID II FLIPPASE MURJ"/>
    <property type="match status" value="1"/>
</dbReference>
<dbReference type="NCBIfam" id="TIGR01695">
    <property type="entry name" value="murJ_mviN"/>
    <property type="match status" value="1"/>
</dbReference>
<protein>
    <recommendedName>
        <fullName evidence="8">Probable lipid II flippase MurJ</fullName>
    </recommendedName>
</protein>
<feature type="transmembrane region" description="Helical" evidence="8">
    <location>
        <begin position="330"/>
        <end position="353"/>
    </location>
</feature>
<dbReference type="InterPro" id="IPR004268">
    <property type="entry name" value="MurJ"/>
</dbReference>
<feature type="transmembrane region" description="Helical" evidence="8">
    <location>
        <begin position="103"/>
        <end position="129"/>
    </location>
</feature>
<feature type="transmembrane region" description="Helical" evidence="8">
    <location>
        <begin position="425"/>
        <end position="450"/>
    </location>
</feature>
<dbReference type="Pfam" id="PF03023">
    <property type="entry name" value="MurJ"/>
    <property type="match status" value="1"/>
</dbReference>
<proteinExistence type="inferred from homology"/>
<organism evidence="9 10">
    <name type="scientific">candidate division WWE3 bacterium RIFCSPHIGHO2_01_FULL_48_15</name>
    <dbReference type="NCBI Taxonomy" id="1802619"/>
    <lineage>
        <taxon>Bacteria</taxon>
        <taxon>Katanobacteria</taxon>
    </lineage>
</organism>
<feature type="transmembrane region" description="Helical" evidence="8">
    <location>
        <begin position="21"/>
        <end position="44"/>
    </location>
</feature>
<dbReference type="PANTHER" id="PTHR47019">
    <property type="entry name" value="LIPID II FLIPPASE MURJ"/>
    <property type="match status" value="1"/>
</dbReference>
<evidence type="ECO:0000256" key="1">
    <source>
        <dbReference type="ARBA" id="ARBA00004651"/>
    </source>
</evidence>
<feature type="transmembrane region" description="Helical" evidence="8">
    <location>
        <begin position="398"/>
        <end position="419"/>
    </location>
</feature>
<keyword evidence="8" id="KW-0961">Cell wall biogenesis/degradation</keyword>
<keyword evidence="7 8" id="KW-0472">Membrane</keyword>
<dbReference type="GO" id="GO:0005886">
    <property type="term" value="C:plasma membrane"/>
    <property type="evidence" value="ECO:0007669"/>
    <property type="project" value="UniProtKB-SubCell"/>
</dbReference>
<feature type="transmembrane region" description="Helical" evidence="8">
    <location>
        <begin position="205"/>
        <end position="228"/>
    </location>
</feature>
<dbReference type="GO" id="GO:0034204">
    <property type="term" value="P:lipid translocation"/>
    <property type="evidence" value="ECO:0007669"/>
    <property type="project" value="TreeGrafter"/>
</dbReference>
<reference evidence="9 10" key="1">
    <citation type="journal article" date="2016" name="Nat. Commun.">
        <title>Thousands of microbial genomes shed light on interconnected biogeochemical processes in an aquifer system.</title>
        <authorList>
            <person name="Anantharaman K."/>
            <person name="Brown C.T."/>
            <person name="Hug L.A."/>
            <person name="Sharon I."/>
            <person name="Castelle C.J."/>
            <person name="Probst A.J."/>
            <person name="Thomas B.C."/>
            <person name="Singh A."/>
            <person name="Wilkins M.J."/>
            <person name="Karaoz U."/>
            <person name="Brodie E.L."/>
            <person name="Williams K.H."/>
            <person name="Hubbard S.S."/>
            <person name="Banfield J.F."/>
        </authorList>
    </citation>
    <scope>NUCLEOTIDE SEQUENCE [LARGE SCALE GENOMIC DNA]</scope>
</reference>
<evidence type="ECO:0000313" key="10">
    <source>
        <dbReference type="Proteomes" id="UP000179005"/>
    </source>
</evidence>
<evidence type="ECO:0000256" key="8">
    <source>
        <dbReference type="HAMAP-Rule" id="MF_02078"/>
    </source>
</evidence>
<dbReference type="GO" id="GO:0071555">
    <property type="term" value="P:cell wall organization"/>
    <property type="evidence" value="ECO:0007669"/>
    <property type="project" value="UniProtKB-KW"/>
</dbReference>
<gene>
    <name evidence="8" type="primary">murJ</name>
    <name evidence="9" type="ORF">A2797_02345</name>
</gene>
<comment type="function">
    <text evidence="8">Involved in peptidoglycan biosynthesis. Transports lipid-linked peptidoglycan precursors from the inner to the outer leaflet of the cytoplasmic membrane.</text>
</comment>
<feature type="transmembrane region" description="Helical" evidence="8">
    <location>
        <begin position="270"/>
        <end position="286"/>
    </location>
</feature>
<evidence type="ECO:0000256" key="6">
    <source>
        <dbReference type="ARBA" id="ARBA00022989"/>
    </source>
</evidence>
<comment type="pathway">
    <text evidence="8">Cell wall biogenesis; peptidoglycan biosynthesis.</text>
</comment>
<dbReference type="GO" id="GO:0015648">
    <property type="term" value="F:lipid-linked peptidoglycan transporter activity"/>
    <property type="evidence" value="ECO:0007669"/>
    <property type="project" value="UniProtKB-UniRule"/>
</dbReference>
<dbReference type="GO" id="GO:0008360">
    <property type="term" value="P:regulation of cell shape"/>
    <property type="evidence" value="ECO:0007669"/>
    <property type="project" value="UniProtKB-KW"/>
</dbReference>
<keyword evidence="8" id="KW-0813">Transport</keyword>
<feature type="transmembrane region" description="Helical" evidence="8">
    <location>
        <begin position="365"/>
        <end position="386"/>
    </location>
</feature>